<dbReference type="AlphaFoldDB" id="A0AA42BMM0"/>
<dbReference type="RefSeq" id="WP_254756213.1">
    <property type="nucleotide sequence ID" value="NZ_JANCLT010000001.1"/>
</dbReference>
<gene>
    <name evidence="1" type="ORF">NK662_00350</name>
</gene>
<proteinExistence type="predicted"/>
<comment type="caution">
    <text evidence="1">The sequence shown here is derived from an EMBL/GenBank/DDBJ whole genome shotgun (WGS) entry which is preliminary data.</text>
</comment>
<sequence>MIGRISICIECKAGAEALDGMGQREALPEENEGLRRLISCRIMVIET</sequence>
<protein>
    <submittedName>
        <fullName evidence="1">Uncharacterized protein</fullName>
    </submittedName>
</protein>
<evidence type="ECO:0000313" key="1">
    <source>
        <dbReference type="EMBL" id="MCP8966985.1"/>
    </source>
</evidence>
<accession>A0AA42BMM0</accession>
<keyword evidence="2" id="KW-1185">Reference proteome</keyword>
<dbReference type="Proteomes" id="UP001156102">
    <property type="component" value="Unassembled WGS sequence"/>
</dbReference>
<dbReference type="EMBL" id="JANCLT010000001">
    <property type="protein sequence ID" value="MCP8966985.1"/>
    <property type="molecule type" value="Genomic_DNA"/>
</dbReference>
<reference evidence="1" key="1">
    <citation type="submission" date="2022-07" db="EMBL/GenBank/DDBJ databases">
        <authorList>
            <person name="Li W.-J."/>
            <person name="Deng Q.-Q."/>
        </authorList>
    </citation>
    <scope>NUCLEOTIDE SEQUENCE</scope>
    <source>
        <strain evidence="1">SYSU M60031</strain>
    </source>
</reference>
<name>A0AA42BMM0_9BACI</name>
<evidence type="ECO:0000313" key="2">
    <source>
        <dbReference type="Proteomes" id="UP001156102"/>
    </source>
</evidence>
<organism evidence="1 2">
    <name type="scientific">Ectobacillus ponti</name>
    <dbReference type="NCBI Taxonomy" id="2961894"/>
    <lineage>
        <taxon>Bacteria</taxon>
        <taxon>Bacillati</taxon>
        <taxon>Bacillota</taxon>
        <taxon>Bacilli</taxon>
        <taxon>Bacillales</taxon>
        <taxon>Bacillaceae</taxon>
        <taxon>Ectobacillus</taxon>
    </lineage>
</organism>